<sequence length="254" mass="29659">MFANNAQVARDVAWIQTTSDILSQKQVFTVSSDFWSSLSFDSFPCYEGSHRIGFYYQWLIKQCLKQSIRYQLLAEELQVERERQTLGAIDFVVENSCGEIEHWEVAIKFYLSVEGEWRGPNAKDTLAKKYHKMSSHQLMLSSTAEYRRQYPQFPITKRRLLLQGRLYINPFLSNAGMPTPPNLNTARMTGNWCWPHQLPEDKDFYVLGRNQWITSPCIETLPVFTLSDTLTRAVHLIDESNKRWFVVPESWPSC</sequence>
<proteinExistence type="predicted"/>
<dbReference type="Proteomes" id="UP000254512">
    <property type="component" value="Unassembled WGS sequence"/>
</dbReference>
<name>A0A377HLC8_GRIHO</name>
<dbReference type="AlphaFoldDB" id="A0A377HLC8"/>
<dbReference type="InterPro" id="IPR015003">
    <property type="entry name" value="DUF1853"/>
</dbReference>
<reference evidence="1 2" key="1">
    <citation type="submission" date="2018-06" db="EMBL/GenBank/DDBJ databases">
        <authorList>
            <consortium name="Pathogen Informatics"/>
            <person name="Doyle S."/>
        </authorList>
    </citation>
    <scope>NUCLEOTIDE SEQUENCE [LARGE SCALE GENOMIC DNA]</scope>
    <source>
        <strain evidence="1 2">NCTC11645</strain>
    </source>
</reference>
<organism evidence="1 2">
    <name type="scientific">Grimontia hollisae</name>
    <name type="common">Vibrio hollisae</name>
    <dbReference type="NCBI Taxonomy" id="673"/>
    <lineage>
        <taxon>Bacteria</taxon>
        <taxon>Pseudomonadati</taxon>
        <taxon>Pseudomonadota</taxon>
        <taxon>Gammaproteobacteria</taxon>
        <taxon>Vibrionales</taxon>
        <taxon>Vibrionaceae</taxon>
        <taxon>Grimontia</taxon>
    </lineage>
</organism>
<gene>
    <name evidence="1" type="ORF">NCTC11645_01353</name>
</gene>
<dbReference type="Pfam" id="PF08907">
    <property type="entry name" value="DUF1853"/>
    <property type="match status" value="1"/>
</dbReference>
<protein>
    <submittedName>
        <fullName evidence="1">Domain of uncharacterized function (DUF1853)</fullName>
    </submittedName>
</protein>
<dbReference type="STRING" id="673.AL542_04490"/>
<evidence type="ECO:0000313" key="1">
    <source>
        <dbReference type="EMBL" id="STO56977.1"/>
    </source>
</evidence>
<dbReference type="EMBL" id="UGHD01000002">
    <property type="protein sequence ID" value="STO56977.1"/>
    <property type="molecule type" value="Genomic_DNA"/>
</dbReference>
<evidence type="ECO:0000313" key="2">
    <source>
        <dbReference type="Proteomes" id="UP000254512"/>
    </source>
</evidence>
<accession>A0A377HLC8</accession>